<dbReference type="AlphaFoldDB" id="A0A7J3QGN2"/>
<accession>A0A7J3QGN2</accession>
<keyword evidence="1" id="KW-0489">Methyltransferase</keyword>
<evidence type="ECO:0000256" key="3">
    <source>
        <dbReference type="ARBA" id="ARBA00022691"/>
    </source>
</evidence>
<comment type="caution">
    <text evidence="5">The sequence shown here is derived from an EMBL/GenBank/DDBJ whole genome shotgun (WGS) entry which is preliminary data.</text>
</comment>
<evidence type="ECO:0000259" key="4">
    <source>
        <dbReference type="PROSITE" id="PS51675"/>
    </source>
</evidence>
<name>A0A7J3QGN2_9CREN</name>
<protein>
    <recommendedName>
        <fullName evidence="4">SAM-dependent MTase TRM10-type domain-containing protein</fullName>
    </recommendedName>
</protein>
<gene>
    <name evidence="5" type="ORF">ENV02_04310</name>
</gene>
<dbReference type="InterPro" id="IPR028564">
    <property type="entry name" value="MT_TRM10-typ"/>
</dbReference>
<dbReference type="EMBL" id="DTET01000227">
    <property type="protein sequence ID" value="HGV67021.1"/>
    <property type="molecule type" value="Genomic_DNA"/>
</dbReference>
<reference evidence="5" key="1">
    <citation type="journal article" date="2020" name="mSystems">
        <title>Genome- and Community-Level Interaction Insights into Carbon Utilization and Element Cycling Functions of Hydrothermarchaeota in Hydrothermal Sediment.</title>
        <authorList>
            <person name="Zhou Z."/>
            <person name="Liu Y."/>
            <person name="Xu W."/>
            <person name="Pan J."/>
            <person name="Luo Z.H."/>
            <person name="Li M."/>
        </authorList>
    </citation>
    <scope>NUCLEOTIDE SEQUENCE [LARGE SCALE GENOMIC DNA]</scope>
    <source>
        <strain evidence="5">SpSt-721</strain>
    </source>
</reference>
<sequence length="348" mass="40728">MYSIFKNDYVASIFAHVLRILGVDSVVISRRVVKKYLQRNKGNSIEILHTIANNILRKRIKICIERIYGVPIGFYKNITILYDTKKYMEVEYYIVDIHEKCSIDITNKTVSLFLSVYPKIPMILIDATLWELHHEEEKRKAIKQFLVLINTIRKRLTDLNVLLVSPPIELIDLVKGFVEFIETNNNSVYNTIDSSKAIILDPYAHDELTVKDIMENQYFIIGLLIDDKFPRPYATYMLKLLQAINFNRKAIKLYGSIIGVPKEINKVIDIILDVKLNSMSLEEAIINNMSIDDKVKRIIYDIEKDLAKGRTIDENHIERYISIYNVNDIQFRKIYKRIKNYLKSLGRT</sequence>
<dbReference type="InterPro" id="IPR038459">
    <property type="entry name" value="MT_TRM10-typ_sf"/>
</dbReference>
<dbReference type="GO" id="GO:0032259">
    <property type="term" value="P:methylation"/>
    <property type="evidence" value="ECO:0007669"/>
    <property type="project" value="UniProtKB-KW"/>
</dbReference>
<dbReference type="PROSITE" id="PS51675">
    <property type="entry name" value="SAM_MT_TRM10"/>
    <property type="match status" value="1"/>
</dbReference>
<proteinExistence type="predicted"/>
<organism evidence="5">
    <name type="scientific">Ignisphaera aggregans</name>
    <dbReference type="NCBI Taxonomy" id="334771"/>
    <lineage>
        <taxon>Archaea</taxon>
        <taxon>Thermoproteota</taxon>
        <taxon>Thermoprotei</taxon>
        <taxon>Desulfurococcales</taxon>
        <taxon>Desulfurococcaceae</taxon>
        <taxon>Ignisphaera</taxon>
    </lineage>
</organism>
<evidence type="ECO:0000256" key="1">
    <source>
        <dbReference type="ARBA" id="ARBA00022603"/>
    </source>
</evidence>
<evidence type="ECO:0000256" key="2">
    <source>
        <dbReference type="ARBA" id="ARBA00022679"/>
    </source>
</evidence>
<keyword evidence="2" id="KW-0808">Transferase</keyword>
<keyword evidence="3" id="KW-0949">S-adenosyl-L-methionine</keyword>
<dbReference type="Gene3D" id="3.40.1280.30">
    <property type="match status" value="1"/>
</dbReference>
<feature type="domain" description="SAM-dependent MTase TRM10-type" evidence="4">
    <location>
        <begin position="106"/>
        <end position="298"/>
    </location>
</feature>
<evidence type="ECO:0000313" key="5">
    <source>
        <dbReference type="EMBL" id="HGV67021.1"/>
    </source>
</evidence>
<dbReference type="GO" id="GO:0008168">
    <property type="term" value="F:methyltransferase activity"/>
    <property type="evidence" value="ECO:0007669"/>
    <property type="project" value="UniProtKB-KW"/>
</dbReference>